<keyword evidence="3 10" id="KW-1134">Transmembrane beta strand</keyword>
<evidence type="ECO:0000256" key="6">
    <source>
        <dbReference type="ARBA" id="ARBA00023077"/>
    </source>
</evidence>
<accession>W2CBI3</accession>
<evidence type="ECO:0000256" key="4">
    <source>
        <dbReference type="ARBA" id="ARBA00022692"/>
    </source>
</evidence>
<dbReference type="InterPro" id="IPR012910">
    <property type="entry name" value="Plug_dom"/>
</dbReference>
<sequence>MALATALLWVAQAVSAQDSTMRRPNEAMKNIALDEVVVTATGTEHTLKSVPVQTEIISGRALKNFAGRSIEDILSGLTASFAFGEDDMGSHIQMNGLGNNYILILIDGKRIHGDVGGQNELSLIDPNNIERVEIVRGASSALYGSDAMAGVINIITKKHDEGVLIENTSRFGSYGDVRQHTGVGFNIGRFSSWTNFQLQHSDGWQNTSVEDPNQTEFLITDSRNKTVNRHTNWQLSERLGFSPTRDLELYAAGSIYGKRIYRPSGKYPSVDVKTYDLQYGNASAAVGGKWKLNRTDLLTLDVSWDRHAYYYNFTDTTLIDGYINGRYTPYYPYFPGQTDLQSDQQRTLAALKGVFRLPFENTLSAGLEWRYDWLKAPMRVIDGKASDQTAAVFVQDEFGLFDPLQITAGLRVDRNARFGRFKLTPKIAAMLSLGDYRLRAVWSRGFKTPTPKELFYRYIREMAGTHLYLGNTDLRPQTSDYFSLGAEYLGSRGLSLSVTGYFNRLDHMITLVTIPTSQAPGDLVARYDPVKVRQYKNLESAKTYGVDISLRYALRAFTIGAGYSYLNTDANLYDATHDRMKSVIIDGTAHHKANAFVTWSHDFSPAYHFTAGLYGRASSKRYYQINGDGKGFQIWRLSTTHDLGRSRHMAYRLEAGVDNLFNYCDRTPHGLHLGTMTPGRTVYASLTVRFAKGKKVKHEKDTITNLNSNDYEEN</sequence>
<dbReference type="Proteomes" id="UP000018872">
    <property type="component" value="Unassembled WGS sequence"/>
</dbReference>
<gene>
    <name evidence="14" type="ORF">T229_08675</name>
</gene>
<reference evidence="14 15" key="1">
    <citation type="submission" date="2013-11" db="EMBL/GenBank/DDBJ databases">
        <title>Single cell genomics of uncultured Tannerella BU063 (oral taxon 286).</title>
        <authorList>
            <person name="Beall C.J."/>
            <person name="Campbell A.G."/>
            <person name="Griffen A.L."/>
            <person name="Podar M."/>
            <person name="Leys E.J."/>
        </authorList>
    </citation>
    <scope>NUCLEOTIDE SEQUENCE [LARGE SCALE GENOMIC DNA]</scope>
    <source>
        <strain evidence="14">Cell 5</strain>
    </source>
</reference>
<dbReference type="CDD" id="cd01347">
    <property type="entry name" value="ligand_gated_channel"/>
    <property type="match status" value="1"/>
</dbReference>
<dbReference type="Pfam" id="PF07715">
    <property type="entry name" value="Plug"/>
    <property type="match status" value="1"/>
</dbReference>
<dbReference type="AlphaFoldDB" id="W2CBI3"/>
<keyword evidence="4 10" id="KW-0812">Transmembrane</keyword>
<comment type="similarity">
    <text evidence="10 11">Belongs to the TonB-dependent receptor family.</text>
</comment>
<evidence type="ECO:0000256" key="7">
    <source>
        <dbReference type="ARBA" id="ARBA00023136"/>
    </source>
</evidence>
<evidence type="ECO:0000256" key="8">
    <source>
        <dbReference type="ARBA" id="ARBA00023170"/>
    </source>
</evidence>
<dbReference type="InterPro" id="IPR039426">
    <property type="entry name" value="TonB-dep_rcpt-like"/>
</dbReference>
<keyword evidence="6 11" id="KW-0798">TonB box</keyword>
<dbReference type="PANTHER" id="PTHR30069">
    <property type="entry name" value="TONB-DEPENDENT OUTER MEMBRANE RECEPTOR"/>
    <property type="match status" value="1"/>
</dbReference>
<feature type="domain" description="TonB-dependent receptor-like beta-barrel" evidence="12">
    <location>
        <begin position="216"/>
        <end position="660"/>
    </location>
</feature>
<dbReference type="InterPro" id="IPR037066">
    <property type="entry name" value="Plug_dom_sf"/>
</dbReference>
<dbReference type="SUPFAM" id="SSF56935">
    <property type="entry name" value="Porins"/>
    <property type="match status" value="1"/>
</dbReference>
<dbReference type="PATRIC" id="fig|1410950.3.peg.1209"/>
<dbReference type="InterPro" id="IPR000531">
    <property type="entry name" value="Beta-barrel_TonB"/>
</dbReference>
<dbReference type="GO" id="GO:0044718">
    <property type="term" value="P:siderophore transmembrane transport"/>
    <property type="evidence" value="ECO:0007669"/>
    <property type="project" value="TreeGrafter"/>
</dbReference>
<evidence type="ECO:0000256" key="1">
    <source>
        <dbReference type="ARBA" id="ARBA00004571"/>
    </source>
</evidence>
<dbReference type="Gene3D" id="2.170.130.10">
    <property type="entry name" value="TonB-dependent receptor, plug domain"/>
    <property type="match status" value="1"/>
</dbReference>
<proteinExistence type="inferred from homology"/>
<organism evidence="14 15">
    <name type="scientific">Tannerella sp. oral taxon BU063 isolate Cell 5</name>
    <dbReference type="NCBI Taxonomy" id="1410950"/>
    <lineage>
        <taxon>Bacteria</taxon>
        <taxon>Pseudomonadati</taxon>
        <taxon>Bacteroidota</taxon>
        <taxon>Bacteroidia</taxon>
        <taxon>Bacteroidales</taxon>
        <taxon>Tannerellaceae</taxon>
        <taxon>Tannerella</taxon>
    </lineage>
</organism>
<protein>
    <submittedName>
        <fullName evidence="14">TonB-dependent receptor</fullName>
    </submittedName>
</protein>
<evidence type="ECO:0000256" key="3">
    <source>
        <dbReference type="ARBA" id="ARBA00022452"/>
    </source>
</evidence>
<evidence type="ECO:0000259" key="13">
    <source>
        <dbReference type="Pfam" id="PF07715"/>
    </source>
</evidence>
<evidence type="ECO:0000313" key="14">
    <source>
        <dbReference type="EMBL" id="ETK04480.1"/>
    </source>
</evidence>
<comment type="subcellular location">
    <subcellularLocation>
        <location evidence="1 10">Cell outer membrane</location>
        <topology evidence="1 10">Multi-pass membrane protein</topology>
    </subcellularLocation>
</comment>
<dbReference type="Pfam" id="PF00593">
    <property type="entry name" value="TonB_dep_Rec_b-barrel"/>
    <property type="match status" value="1"/>
</dbReference>
<keyword evidence="8 14" id="KW-0675">Receptor</keyword>
<evidence type="ECO:0000256" key="9">
    <source>
        <dbReference type="ARBA" id="ARBA00023237"/>
    </source>
</evidence>
<comment type="caution">
    <text evidence="14">The sequence shown here is derived from an EMBL/GenBank/DDBJ whole genome shotgun (WGS) entry which is preliminary data.</text>
</comment>
<dbReference type="GO" id="GO:0015344">
    <property type="term" value="F:siderophore uptake transmembrane transporter activity"/>
    <property type="evidence" value="ECO:0007669"/>
    <property type="project" value="TreeGrafter"/>
</dbReference>
<evidence type="ECO:0000256" key="2">
    <source>
        <dbReference type="ARBA" id="ARBA00022448"/>
    </source>
</evidence>
<dbReference type="Gene3D" id="2.40.170.20">
    <property type="entry name" value="TonB-dependent receptor, beta-barrel domain"/>
    <property type="match status" value="1"/>
</dbReference>
<evidence type="ECO:0000259" key="12">
    <source>
        <dbReference type="Pfam" id="PF00593"/>
    </source>
</evidence>
<evidence type="ECO:0000313" key="15">
    <source>
        <dbReference type="Proteomes" id="UP000018872"/>
    </source>
</evidence>
<keyword evidence="9 10" id="KW-0998">Cell outer membrane</keyword>
<evidence type="ECO:0000256" key="5">
    <source>
        <dbReference type="ARBA" id="ARBA00022729"/>
    </source>
</evidence>
<dbReference type="PROSITE" id="PS52016">
    <property type="entry name" value="TONB_DEPENDENT_REC_3"/>
    <property type="match status" value="1"/>
</dbReference>
<dbReference type="GO" id="GO:0009279">
    <property type="term" value="C:cell outer membrane"/>
    <property type="evidence" value="ECO:0007669"/>
    <property type="project" value="UniProtKB-SubCell"/>
</dbReference>
<dbReference type="InterPro" id="IPR036942">
    <property type="entry name" value="Beta-barrel_TonB_sf"/>
</dbReference>
<keyword evidence="7 10" id="KW-0472">Membrane</keyword>
<dbReference type="PANTHER" id="PTHR30069:SF29">
    <property type="entry name" value="HEMOGLOBIN AND HEMOGLOBIN-HAPTOGLOBIN-BINDING PROTEIN 1-RELATED"/>
    <property type="match status" value="1"/>
</dbReference>
<evidence type="ECO:0000256" key="11">
    <source>
        <dbReference type="RuleBase" id="RU003357"/>
    </source>
</evidence>
<keyword evidence="2 10" id="KW-0813">Transport</keyword>
<keyword evidence="5" id="KW-0732">Signal</keyword>
<feature type="domain" description="TonB-dependent receptor plug" evidence="13">
    <location>
        <begin position="47"/>
        <end position="151"/>
    </location>
</feature>
<name>W2CBI3_9BACT</name>
<dbReference type="EMBL" id="AYYC01000651">
    <property type="protein sequence ID" value="ETK04480.1"/>
    <property type="molecule type" value="Genomic_DNA"/>
</dbReference>
<evidence type="ECO:0000256" key="10">
    <source>
        <dbReference type="PROSITE-ProRule" id="PRU01360"/>
    </source>
</evidence>